<proteinExistence type="predicted"/>
<protein>
    <recommendedName>
        <fullName evidence="3">PH domain-containing protein</fullName>
    </recommendedName>
</protein>
<reference evidence="1" key="1">
    <citation type="submission" date="2021-03" db="EMBL/GenBank/DDBJ databases">
        <authorList>
            <person name="Bekaert M."/>
        </authorList>
    </citation>
    <scope>NUCLEOTIDE SEQUENCE</scope>
</reference>
<evidence type="ECO:0008006" key="3">
    <source>
        <dbReference type="Google" id="ProtNLM"/>
    </source>
</evidence>
<accession>A0A8S3SMD4</accession>
<keyword evidence="2" id="KW-1185">Reference proteome</keyword>
<organism evidence="1 2">
    <name type="scientific">Mytilus edulis</name>
    <name type="common">Blue mussel</name>
    <dbReference type="NCBI Taxonomy" id="6550"/>
    <lineage>
        <taxon>Eukaryota</taxon>
        <taxon>Metazoa</taxon>
        <taxon>Spiralia</taxon>
        <taxon>Lophotrochozoa</taxon>
        <taxon>Mollusca</taxon>
        <taxon>Bivalvia</taxon>
        <taxon>Autobranchia</taxon>
        <taxon>Pteriomorphia</taxon>
        <taxon>Mytilida</taxon>
        <taxon>Mytiloidea</taxon>
        <taxon>Mytilidae</taxon>
        <taxon>Mytilinae</taxon>
        <taxon>Mytilus</taxon>
    </lineage>
</organism>
<dbReference type="AlphaFoldDB" id="A0A8S3SMD4"/>
<dbReference type="EMBL" id="CAJPWZ010001712">
    <property type="protein sequence ID" value="CAG2221975.1"/>
    <property type="molecule type" value="Genomic_DNA"/>
</dbReference>
<dbReference type="Proteomes" id="UP000683360">
    <property type="component" value="Unassembled WGS sequence"/>
</dbReference>
<dbReference type="SUPFAM" id="SSF50729">
    <property type="entry name" value="PH domain-like"/>
    <property type="match status" value="1"/>
</dbReference>
<dbReference type="OrthoDB" id="6538124at2759"/>
<name>A0A8S3SMD4_MYTED</name>
<sequence>MKVIASFGLKTIPFQQSYEGLEIKCGSLLMDQTCNGRTQHAPVFVRIYKTLFDHYAIVYRNELIPSTAVYISLKNCQVYKGDKDDIKVIPDNLEGTKIIFKVAEPFDVDKWVEALTPTCNVINDSLYQSFTPPASPVIPKSPTMPPLPEVEES</sequence>
<evidence type="ECO:0000313" key="1">
    <source>
        <dbReference type="EMBL" id="CAG2221975.1"/>
    </source>
</evidence>
<comment type="caution">
    <text evidence="1">The sequence shown here is derived from an EMBL/GenBank/DDBJ whole genome shotgun (WGS) entry which is preliminary data.</text>
</comment>
<evidence type="ECO:0000313" key="2">
    <source>
        <dbReference type="Proteomes" id="UP000683360"/>
    </source>
</evidence>
<gene>
    <name evidence="1" type="ORF">MEDL_35342</name>
</gene>